<dbReference type="EMBL" id="ANIX01003320">
    <property type="protein sequence ID" value="ETP07151.1"/>
    <property type="molecule type" value="Genomic_DNA"/>
</dbReference>
<gene>
    <name evidence="1" type="ORF">F441_16539</name>
</gene>
<evidence type="ECO:0000313" key="2">
    <source>
        <dbReference type="Proteomes" id="UP000018958"/>
    </source>
</evidence>
<comment type="caution">
    <text evidence="1">The sequence shown here is derived from an EMBL/GenBank/DDBJ whole genome shotgun (WGS) entry which is preliminary data.</text>
</comment>
<evidence type="ECO:0000313" key="1">
    <source>
        <dbReference type="EMBL" id="ETP07151.1"/>
    </source>
</evidence>
<dbReference type="AlphaFoldDB" id="W2W9J5"/>
<sequence length="106" mass="11699">MPVLSTSKLPRQTIRASEVIEYISPQFVWGDPRSHMASGVLAVYDAAVDGSIQLGTFSVYVREILGLHDSKCSTNWKWAAKLPNKATHECYSAIAFSIYVRHTGIG</sequence>
<reference evidence="1 2" key="1">
    <citation type="submission" date="2013-11" db="EMBL/GenBank/DDBJ databases">
        <title>The Genome Sequence of Phytophthora parasitica CJ01A1.</title>
        <authorList>
            <consortium name="The Broad Institute Genomics Platform"/>
            <person name="Russ C."/>
            <person name="Tyler B."/>
            <person name="Panabieres F."/>
            <person name="Shan W."/>
            <person name="Tripathy S."/>
            <person name="Grunwald N."/>
            <person name="Machado M."/>
            <person name="Johnson C.S."/>
            <person name="Walker B."/>
            <person name="Young S.K."/>
            <person name="Zeng Q."/>
            <person name="Gargeya S."/>
            <person name="Fitzgerald M."/>
            <person name="Haas B."/>
            <person name="Abouelleil A."/>
            <person name="Allen A.W."/>
            <person name="Alvarado L."/>
            <person name="Arachchi H.M."/>
            <person name="Berlin A.M."/>
            <person name="Chapman S.B."/>
            <person name="Gainer-Dewar J."/>
            <person name="Goldberg J."/>
            <person name="Griggs A."/>
            <person name="Gujja S."/>
            <person name="Hansen M."/>
            <person name="Howarth C."/>
            <person name="Imamovic A."/>
            <person name="Ireland A."/>
            <person name="Larimer J."/>
            <person name="McCowan C."/>
            <person name="Murphy C."/>
            <person name="Pearson M."/>
            <person name="Poon T.W."/>
            <person name="Priest M."/>
            <person name="Roberts A."/>
            <person name="Saif S."/>
            <person name="Shea T."/>
            <person name="Sisk P."/>
            <person name="Sykes S."/>
            <person name="Wortman J."/>
            <person name="Nusbaum C."/>
            <person name="Birren B."/>
        </authorList>
    </citation>
    <scope>NUCLEOTIDE SEQUENCE [LARGE SCALE GENOMIC DNA]</scope>
    <source>
        <strain evidence="1 2">CJ01A1</strain>
    </source>
</reference>
<name>W2W9J5_PHYNI</name>
<organism evidence="1 2">
    <name type="scientific">Phytophthora nicotianae CJ01A1</name>
    <dbReference type="NCBI Taxonomy" id="1317063"/>
    <lineage>
        <taxon>Eukaryota</taxon>
        <taxon>Sar</taxon>
        <taxon>Stramenopiles</taxon>
        <taxon>Oomycota</taxon>
        <taxon>Peronosporomycetes</taxon>
        <taxon>Peronosporales</taxon>
        <taxon>Peronosporaceae</taxon>
        <taxon>Phytophthora</taxon>
    </lineage>
</organism>
<dbReference type="Proteomes" id="UP000018958">
    <property type="component" value="Unassembled WGS sequence"/>
</dbReference>
<proteinExistence type="predicted"/>
<protein>
    <submittedName>
        <fullName evidence="1">Uncharacterized protein</fullName>
    </submittedName>
</protein>
<accession>W2W9J5</accession>